<dbReference type="VEuPathDB" id="FungiDB:SPBR_03970"/>
<feature type="compositionally biased region" description="Basic and acidic residues" evidence="4">
    <location>
        <begin position="270"/>
        <end position="287"/>
    </location>
</feature>
<dbReference type="RefSeq" id="XP_040623300.1">
    <property type="nucleotide sequence ID" value="XM_040762258.1"/>
</dbReference>
<sequence>MADYWKSTPKYWCKNCAVYVTDTKLGRANHEATGKHQSAVRRALRNLHRDYEREEREKDKAKREVERLNSLVGGDGGSVPSTSTQTRAPRPPPPPPHQPLSQPRPQPNSASSGGPPREQLEQLAELGVSIPDAFRPDLAMAGDWTVTETRVVAVEDDDGKKVGGQGATRSVGVHKRPRRSGDDDDDGGGDSDDAYDKGRGSKGGHAEFEKIDLDAAVQGLFKKPRHWGRDARTAGGSRGGGVGDDGGDLDRLLSSALAQPAPKTEGATSDTDKPTVETKQDIKKEDGAATASGDSLVDAAPQPPKIKEEAEGGSGLSLEAAPEGIPDAPEEKPSSSDAAIVFKKRKTKTVRQR</sequence>
<proteinExistence type="predicted"/>
<dbReference type="InterPro" id="IPR040023">
    <property type="entry name" value="WBP4"/>
</dbReference>
<feature type="compositionally biased region" description="Acidic residues" evidence="4">
    <location>
        <begin position="182"/>
        <end position="193"/>
    </location>
</feature>
<organism evidence="6 7">
    <name type="scientific">Sporothrix brasiliensis 5110</name>
    <dbReference type="NCBI Taxonomy" id="1398154"/>
    <lineage>
        <taxon>Eukaryota</taxon>
        <taxon>Fungi</taxon>
        <taxon>Dikarya</taxon>
        <taxon>Ascomycota</taxon>
        <taxon>Pezizomycotina</taxon>
        <taxon>Sordariomycetes</taxon>
        <taxon>Sordariomycetidae</taxon>
        <taxon>Ophiostomatales</taxon>
        <taxon>Ophiostomataceae</taxon>
        <taxon>Sporothrix</taxon>
    </lineage>
</organism>
<feature type="compositionally biased region" description="Basic residues" evidence="4">
    <location>
        <begin position="342"/>
        <end position="353"/>
    </location>
</feature>
<dbReference type="Proteomes" id="UP000031575">
    <property type="component" value="Unassembled WGS sequence"/>
</dbReference>
<dbReference type="Gene3D" id="3.30.160.60">
    <property type="entry name" value="Classic Zinc Finger"/>
    <property type="match status" value="1"/>
</dbReference>
<evidence type="ECO:0000313" key="6">
    <source>
        <dbReference type="EMBL" id="KIH95290.1"/>
    </source>
</evidence>
<dbReference type="SMART" id="SM00451">
    <property type="entry name" value="ZnF_U1"/>
    <property type="match status" value="1"/>
</dbReference>
<dbReference type="GO" id="GO:0000398">
    <property type="term" value="P:mRNA splicing, via spliceosome"/>
    <property type="evidence" value="ECO:0007669"/>
    <property type="project" value="InterPro"/>
</dbReference>
<dbReference type="GO" id="GO:0008270">
    <property type="term" value="F:zinc ion binding"/>
    <property type="evidence" value="ECO:0007669"/>
    <property type="project" value="UniProtKB-KW"/>
</dbReference>
<dbReference type="SUPFAM" id="SSF57667">
    <property type="entry name" value="beta-beta-alpha zinc fingers"/>
    <property type="match status" value="1"/>
</dbReference>
<keyword evidence="3" id="KW-0862">Zinc</keyword>
<dbReference type="GeneID" id="63677179"/>
<dbReference type="EMBL" id="AWTV01000001">
    <property type="protein sequence ID" value="KIH95290.1"/>
    <property type="molecule type" value="Genomic_DNA"/>
</dbReference>
<dbReference type="GO" id="GO:0071011">
    <property type="term" value="C:precatalytic spliceosome"/>
    <property type="evidence" value="ECO:0007669"/>
    <property type="project" value="TreeGrafter"/>
</dbReference>
<dbReference type="PANTHER" id="PTHR13173">
    <property type="entry name" value="WW DOMAIN BINDING PROTEIN 4"/>
    <property type="match status" value="1"/>
</dbReference>
<dbReference type="OrthoDB" id="191651at2759"/>
<feature type="compositionally biased region" description="Pro residues" evidence="4">
    <location>
        <begin position="89"/>
        <end position="106"/>
    </location>
</feature>
<dbReference type="PANTHER" id="PTHR13173:SF10">
    <property type="entry name" value="WW DOMAIN-BINDING PROTEIN 4"/>
    <property type="match status" value="1"/>
</dbReference>
<dbReference type="InterPro" id="IPR036236">
    <property type="entry name" value="Znf_C2H2_sf"/>
</dbReference>
<dbReference type="InterPro" id="IPR003604">
    <property type="entry name" value="Matrin/U1-like-C_Znf_C2H2"/>
</dbReference>
<evidence type="ECO:0000256" key="4">
    <source>
        <dbReference type="SAM" id="MobiDB-lite"/>
    </source>
</evidence>
<protein>
    <submittedName>
        <fullName evidence="6">Formin-binding protein</fullName>
    </submittedName>
</protein>
<keyword evidence="2" id="KW-0863">Zinc-finger</keyword>
<feature type="region of interest" description="Disordered" evidence="4">
    <location>
        <begin position="50"/>
        <end position="128"/>
    </location>
</feature>
<name>A0A0C2J8G3_9PEZI</name>
<reference evidence="6 7" key="1">
    <citation type="journal article" date="2014" name="BMC Genomics">
        <title>Comparative genomics of the major fungal agents of human and animal Sporotrichosis: Sporothrix schenckii and Sporothrix brasiliensis.</title>
        <authorList>
            <person name="Teixeira M.M."/>
            <person name="de Almeida L.G."/>
            <person name="Kubitschek-Barreira P."/>
            <person name="Alves F.L."/>
            <person name="Kioshima E.S."/>
            <person name="Abadio A.K."/>
            <person name="Fernandes L."/>
            <person name="Derengowski L.S."/>
            <person name="Ferreira K.S."/>
            <person name="Souza R.C."/>
            <person name="Ruiz J.C."/>
            <person name="de Andrade N.C."/>
            <person name="Paes H.C."/>
            <person name="Nicola A.M."/>
            <person name="Albuquerque P."/>
            <person name="Gerber A.L."/>
            <person name="Martins V.P."/>
            <person name="Peconick L.D."/>
            <person name="Neto A.V."/>
            <person name="Chaucanez C.B."/>
            <person name="Silva P.A."/>
            <person name="Cunha O.L."/>
            <person name="de Oliveira F.F."/>
            <person name="dos Santos T.C."/>
            <person name="Barros A.L."/>
            <person name="Soares M.A."/>
            <person name="de Oliveira L.M."/>
            <person name="Marini M.M."/>
            <person name="Villalobos-Duno H."/>
            <person name="Cunha M.M."/>
            <person name="de Hoog S."/>
            <person name="da Silveira J.F."/>
            <person name="Henrissat B."/>
            <person name="Nino-Vega G.A."/>
            <person name="Cisalpino P.S."/>
            <person name="Mora-Montes H.M."/>
            <person name="Almeida S.R."/>
            <person name="Stajich J.E."/>
            <person name="Lopes-Bezerra L.M."/>
            <person name="Vasconcelos A.T."/>
            <person name="Felipe M.S."/>
        </authorList>
    </citation>
    <scope>NUCLEOTIDE SEQUENCE [LARGE SCALE GENOMIC DNA]</scope>
    <source>
        <strain evidence="6 7">5110</strain>
    </source>
</reference>
<evidence type="ECO:0000256" key="2">
    <source>
        <dbReference type="ARBA" id="ARBA00022771"/>
    </source>
</evidence>
<feature type="compositionally biased region" description="Basic and acidic residues" evidence="4">
    <location>
        <begin position="194"/>
        <end position="213"/>
    </location>
</feature>
<dbReference type="GO" id="GO:0003723">
    <property type="term" value="F:RNA binding"/>
    <property type="evidence" value="ECO:0007669"/>
    <property type="project" value="TreeGrafter"/>
</dbReference>
<feature type="region of interest" description="Disordered" evidence="4">
    <location>
        <begin position="154"/>
        <end position="353"/>
    </location>
</feature>
<keyword evidence="1" id="KW-0479">Metal-binding</keyword>
<dbReference type="Pfam" id="PF06220">
    <property type="entry name" value="zf-U1"/>
    <property type="match status" value="1"/>
</dbReference>
<accession>A0A0C2J8G3</accession>
<dbReference type="InterPro" id="IPR013085">
    <property type="entry name" value="U1-CZ_Znf_C2H2"/>
</dbReference>
<evidence type="ECO:0000313" key="7">
    <source>
        <dbReference type="Proteomes" id="UP000031575"/>
    </source>
</evidence>
<dbReference type="HOGENOM" id="CLU_051534_0_0_1"/>
<gene>
    <name evidence="6" type="ORF">SPBR_03970</name>
</gene>
<comment type="caution">
    <text evidence="6">The sequence shown here is derived from an EMBL/GenBank/DDBJ whole genome shotgun (WGS) entry which is preliminary data.</text>
</comment>
<feature type="domain" description="U1-type" evidence="5">
    <location>
        <begin position="8"/>
        <end position="43"/>
    </location>
</feature>
<evidence type="ECO:0000259" key="5">
    <source>
        <dbReference type="SMART" id="SM00451"/>
    </source>
</evidence>
<keyword evidence="7" id="KW-1185">Reference proteome</keyword>
<feature type="compositionally biased region" description="Basic and acidic residues" evidence="4">
    <location>
        <begin position="50"/>
        <end position="67"/>
    </location>
</feature>
<evidence type="ECO:0000256" key="3">
    <source>
        <dbReference type="ARBA" id="ARBA00022833"/>
    </source>
</evidence>
<evidence type="ECO:0000256" key="1">
    <source>
        <dbReference type="ARBA" id="ARBA00022723"/>
    </source>
</evidence>
<dbReference type="AlphaFoldDB" id="A0A0C2J8G3"/>